<sequence>MVVNGEQYYKDAGSIQYLVTDFSAMAEELLASIQNVAQSIQEVSVSNNENAEGTQYIAEKTSEMMGRSEKLTDMMRGTEETAAKLLQAVSKFKI</sequence>
<proteinExistence type="predicted"/>
<keyword evidence="2" id="KW-1185">Reference proteome</keyword>
<protein>
    <submittedName>
        <fullName evidence="1">Methyl-accepting chemotaxis protein</fullName>
    </submittedName>
</protein>
<name>A0A5S5CJN7_9BACL</name>
<dbReference type="RefSeq" id="WP_281288134.1">
    <property type="nucleotide sequence ID" value="NZ_VNHS01000001.1"/>
</dbReference>
<comment type="caution">
    <text evidence="1">The sequence shown here is derived from an EMBL/GenBank/DDBJ whole genome shotgun (WGS) entry which is preliminary data.</text>
</comment>
<dbReference type="Gene3D" id="1.10.287.950">
    <property type="entry name" value="Methyl-accepting chemotaxis protein"/>
    <property type="match status" value="1"/>
</dbReference>
<dbReference type="EMBL" id="VNHS01000001">
    <property type="protein sequence ID" value="TYP79117.1"/>
    <property type="molecule type" value="Genomic_DNA"/>
</dbReference>
<dbReference type="AlphaFoldDB" id="A0A5S5CJN7"/>
<organism evidence="1 2">
    <name type="scientific">Paenibacillus methanolicus</name>
    <dbReference type="NCBI Taxonomy" id="582686"/>
    <lineage>
        <taxon>Bacteria</taxon>
        <taxon>Bacillati</taxon>
        <taxon>Bacillota</taxon>
        <taxon>Bacilli</taxon>
        <taxon>Bacillales</taxon>
        <taxon>Paenibacillaceae</taxon>
        <taxon>Paenibacillus</taxon>
    </lineage>
</organism>
<gene>
    <name evidence="1" type="ORF">BCM02_101233</name>
</gene>
<evidence type="ECO:0000313" key="1">
    <source>
        <dbReference type="EMBL" id="TYP79117.1"/>
    </source>
</evidence>
<reference evidence="1 2" key="1">
    <citation type="submission" date="2019-07" db="EMBL/GenBank/DDBJ databases">
        <title>Genomic Encyclopedia of Type Strains, Phase III (KMG-III): the genomes of soil and plant-associated and newly described type strains.</title>
        <authorList>
            <person name="Whitman W."/>
        </authorList>
    </citation>
    <scope>NUCLEOTIDE SEQUENCE [LARGE SCALE GENOMIC DNA]</scope>
    <source>
        <strain evidence="1 2">BL24</strain>
    </source>
</reference>
<dbReference type="SUPFAM" id="SSF58104">
    <property type="entry name" value="Methyl-accepting chemotaxis protein (MCP) signaling domain"/>
    <property type="match status" value="1"/>
</dbReference>
<dbReference type="Proteomes" id="UP000323257">
    <property type="component" value="Unassembled WGS sequence"/>
</dbReference>
<accession>A0A5S5CJN7</accession>
<evidence type="ECO:0000313" key="2">
    <source>
        <dbReference type="Proteomes" id="UP000323257"/>
    </source>
</evidence>